<keyword evidence="1" id="KW-0862">Zinc</keyword>
<organism evidence="4 5">
    <name type="scientific">Fervidicola ferrireducens</name>
    <dbReference type="NCBI Taxonomy" id="520764"/>
    <lineage>
        <taxon>Bacteria</taxon>
        <taxon>Bacillati</taxon>
        <taxon>Bacillota</taxon>
        <taxon>Clostridia</taxon>
        <taxon>Thermosediminibacterales</taxon>
        <taxon>Thermosediminibacteraceae</taxon>
        <taxon>Fervidicola</taxon>
    </lineage>
</organism>
<dbReference type="GO" id="GO:0008270">
    <property type="term" value="F:zinc ion binding"/>
    <property type="evidence" value="ECO:0007669"/>
    <property type="project" value="UniProtKB-KW"/>
</dbReference>
<dbReference type="OrthoDB" id="7845843at2"/>
<dbReference type="InterPro" id="IPR007527">
    <property type="entry name" value="Znf_SWIM"/>
</dbReference>
<dbReference type="EMBL" id="LOED01000041">
    <property type="protein sequence ID" value="KXG74670.1"/>
    <property type="molecule type" value="Genomic_DNA"/>
</dbReference>
<dbReference type="PROSITE" id="PS50879">
    <property type="entry name" value="RNASE_H_1"/>
    <property type="match status" value="1"/>
</dbReference>
<dbReference type="Proteomes" id="UP000070427">
    <property type="component" value="Unassembled WGS sequence"/>
</dbReference>
<feature type="domain" description="RNase H type-1" evidence="2">
    <location>
        <begin position="111"/>
        <end position="252"/>
    </location>
</feature>
<dbReference type="InParanoid" id="A0A140L295"/>
<protein>
    <submittedName>
        <fullName evidence="4">Ribonuclease H</fullName>
        <ecNumber evidence="4">3.1.26.4</ecNumber>
    </submittedName>
</protein>
<dbReference type="STRING" id="520764.AN618_22000"/>
<dbReference type="AlphaFoldDB" id="A0A140L295"/>
<reference evidence="4 5" key="1">
    <citation type="submission" date="2015-12" db="EMBL/GenBank/DDBJ databases">
        <title>Draft genome sequnece of Fervidicola ferrireducens strain Y170.</title>
        <authorList>
            <person name="Patel B.K."/>
        </authorList>
    </citation>
    <scope>NUCLEOTIDE SEQUENCE [LARGE SCALE GENOMIC DNA]</scope>
    <source>
        <strain evidence="4 5">Y170</strain>
    </source>
</reference>
<keyword evidence="4" id="KW-0378">Hydrolase</keyword>
<dbReference type="PROSITE" id="PS50966">
    <property type="entry name" value="ZF_SWIM"/>
    <property type="match status" value="1"/>
</dbReference>
<dbReference type="SUPFAM" id="SSF53098">
    <property type="entry name" value="Ribonuclease H-like"/>
    <property type="match status" value="1"/>
</dbReference>
<keyword evidence="1" id="KW-0863">Zinc-finger</keyword>
<dbReference type="InterPro" id="IPR012337">
    <property type="entry name" value="RNaseH-like_sf"/>
</dbReference>
<dbReference type="NCBIfam" id="NF041175">
    <property type="entry name" value="RNAseHI_Thmprot"/>
    <property type="match status" value="1"/>
</dbReference>
<proteinExistence type="predicted"/>
<evidence type="ECO:0000313" key="5">
    <source>
        <dbReference type="Proteomes" id="UP000070427"/>
    </source>
</evidence>
<comment type="caution">
    <text evidence="4">The sequence shown here is derived from an EMBL/GenBank/DDBJ whole genome shotgun (WGS) entry which is preliminary data.</text>
</comment>
<sequence>MSYPVVDQTTPIETIIALAQMGGRFKFRCLACGKMHCLDSKAWKRCSKNYHYILHTTICGTVAEVSITSELGFGTRITLPGYVLKTVEELQFLFKCSIEGADLVVYSAEGGIQLIQVNCDGLCEPVNPGGTACYGWIAYKDKEKIAEDCGVICSGPEATNNIAEYTAVIKALEWLLANGFEKETIEVRTDSQLCIYQLQGIYGVHSPRIRPLYRKACELIRKFKDLRFRWVPREKNEEADALSRKAYRQALPVDPARLEKAMKLAPLVRPIGNGRYIVPSQSSTKEYEVDIISGTCNCPDYRKRGIKCKHTLAAEIAAGMGI</sequence>
<dbReference type="EC" id="3.1.26.4" evidence="4"/>
<name>A0A140L295_9FIRM</name>
<dbReference type="GO" id="GO:0004523">
    <property type="term" value="F:RNA-DNA hybrid ribonuclease activity"/>
    <property type="evidence" value="ECO:0007669"/>
    <property type="project" value="UniProtKB-EC"/>
</dbReference>
<dbReference type="Pfam" id="PF13456">
    <property type="entry name" value="RVT_3"/>
    <property type="match status" value="1"/>
</dbReference>
<dbReference type="InterPro" id="IPR002156">
    <property type="entry name" value="RNaseH_domain"/>
</dbReference>
<dbReference type="PANTHER" id="PTHR46387">
    <property type="entry name" value="POLYNUCLEOTIDYL TRANSFERASE, RIBONUCLEASE H-LIKE SUPERFAMILY PROTEIN"/>
    <property type="match status" value="1"/>
</dbReference>
<dbReference type="GO" id="GO:0003676">
    <property type="term" value="F:nucleic acid binding"/>
    <property type="evidence" value="ECO:0007669"/>
    <property type="project" value="InterPro"/>
</dbReference>
<evidence type="ECO:0000259" key="3">
    <source>
        <dbReference type="PROSITE" id="PS50966"/>
    </source>
</evidence>
<dbReference type="InterPro" id="IPR036397">
    <property type="entry name" value="RNaseH_sf"/>
</dbReference>
<feature type="domain" description="SWIM-type" evidence="3">
    <location>
        <begin position="287"/>
        <end position="319"/>
    </location>
</feature>
<accession>A0A140L295</accession>
<dbReference type="CDD" id="cd09279">
    <property type="entry name" value="RNase_HI_like"/>
    <property type="match status" value="1"/>
</dbReference>
<keyword evidence="5" id="KW-1185">Reference proteome</keyword>
<evidence type="ECO:0000259" key="2">
    <source>
        <dbReference type="PROSITE" id="PS50879"/>
    </source>
</evidence>
<dbReference type="Gene3D" id="3.30.420.10">
    <property type="entry name" value="Ribonuclease H-like superfamily/Ribonuclease H"/>
    <property type="match status" value="1"/>
</dbReference>
<dbReference type="PANTHER" id="PTHR46387:SF2">
    <property type="entry name" value="RIBONUCLEASE HI"/>
    <property type="match status" value="1"/>
</dbReference>
<keyword evidence="1" id="KW-0479">Metal-binding</keyword>
<gene>
    <name evidence="4" type="primary">rnhA_2</name>
    <name evidence="4" type="ORF">AN618_22000</name>
</gene>
<dbReference type="InterPro" id="IPR053576">
    <property type="entry name" value="RNase_HI-like"/>
</dbReference>
<dbReference type="RefSeq" id="WP_083515185.1">
    <property type="nucleotide sequence ID" value="NZ_LOED01000041.1"/>
</dbReference>
<evidence type="ECO:0000256" key="1">
    <source>
        <dbReference type="PROSITE-ProRule" id="PRU00325"/>
    </source>
</evidence>
<evidence type="ECO:0000313" key="4">
    <source>
        <dbReference type="EMBL" id="KXG74670.1"/>
    </source>
</evidence>
<dbReference type="Pfam" id="PF04434">
    <property type="entry name" value="SWIM"/>
    <property type="match status" value="1"/>
</dbReference>